<proteinExistence type="predicted"/>
<evidence type="ECO:0000259" key="1">
    <source>
        <dbReference type="Pfam" id="PF01755"/>
    </source>
</evidence>
<keyword evidence="2" id="KW-0808">Transferase</keyword>
<sequence>MKLFENYEKVYLINLKKRKDRLDNFKKQVSKYNLGKFEVFEAIDGNKLKTNSKLLNGEKGIIKSVIIILEDAISKNYSKILIVEDDCEFNENINNINEYYNHLPPDWDMVYFGGNHNIHVSSQPPEKINDYVARLKNTYSAHCIAIKNNMFNVILESIKNFNFPLDVSYQHLQNYFNIYAFYPGIAYQKPDFSDIQKKFVDYTWLIK</sequence>
<dbReference type="Pfam" id="PF01755">
    <property type="entry name" value="Glyco_transf_25"/>
    <property type="match status" value="1"/>
</dbReference>
<evidence type="ECO:0000313" key="2">
    <source>
        <dbReference type="EMBL" id="CAB4130332.1"/>
    </source>
</evidence>
<feature type="domain" description="Glycosyl transferase family 25" evidence="1">
    <location>
        <begin position="9"/>
        <end position="120"/>
    </location>
</feature>
<organism evidence="2">
    <name type="scientific">uncultured Caudovirales phage</name>
    <dbReference type="NCBI Taxonomy" id="2100421"/>
    <lineage>
        <taxon>Viruses</taxon>
        <taxon>Duplodnaviria</taxon>
        <taxon>Heunggongvirae</taxon>
        <taxon>Uroviricota</taxon>
        <taxon>Caudoviricetes</taxon>
        <taxon>Peduoviridae</taxon>
        <taxon>Maltschvirus</taxon>
        <taxon>Maltschvirus maltsch</taxon>
    </lineage>
</organism>
<protein>
    <submittedName>
        <fullName evidence="2">Glycosyl transferase, family 25</fullName>
    </submittedName>
</protein>
<name>A0A6J5LAC3_9CAUD</name>
<reference evidence="2" key="1">
    <citation type="submission" date="2020-04" db="EMBL/GenBank/DDBJ databases">
        <authorList>
            <person name="Chiriac C."/>
            <person name="Salcher M."/>
            <person name="Ghai R."/>
            <person name="Kavagutti S V."/>
        </authorList>
    </citation>
    <scope>NUCLEOTIDE SEQUENCE</scope>
</reference>
<gene>
    <name evidence="2" type="ORF">UFOVP117_371</name>
</gene>
<accession>A0A6J5LAC3</accession>
<dbReference type="GO" id="GO:0016740">
    <property type="term" value="F:transferase activity"/>
    <property type="evidence" value="ECO:0007669"/>
    <property type="project" value="UniProtKB-KW"/>
</dbReference>
<dbReference type="InterPro" id="IPR002654">
    <property type="entry name" value="Glyco_trans_25"/>
</dbReference>
<dbReference type="EMBL" id="LR796235">
    <property type="protein sequence ID" value="CAB4130332.1"/>
    <property type="molecule type" value="Genomic_DNA"/>
</dbReference>